<dbReference type="SUPFAM" id="SSF53613">
    <property type="entry name" value="Ribokinase-like"/>
    <property type="match status" value="1"/>
</dbReference>
<dbReference type="InterPro" id="IPR029056">
    <property type="entry name" value="Ribokinase-like"/>
</dbReference>
<protein>
    <recommendedName>
        <fullName evidence="1">Carbohydrate kinase PfkB domain-containing protein</fullName>
    </recommendedName>
</protein>
<name>A0A080Z945_PHYNI</name>
<dbReference type="OrthoDB" id="204058at2759"/>
<reference evidence="2 3" key="1">
    <citation type="submission" date="2013-11" db="EMBL/GenBank/DDBJ databases">
        <title>The Genome Sequence of Phytophthora parasitica P1976.</title>
        <authorList>
            <consortium name="The Broad Institute Genomics Platform"/>
            <person name="Russ C."/>
            <person name="Tyler B."/>
            <person name="Panabieres F."/>
            <person name="Shan W."/>
            <person name="Tripathy S."/>
            <person name="Grunwald N."/>
            <person name="Machado M."/>
            <person name="Johnson C.S."/>
            <person name="Walker B."/>
            <person name="Young S."/>
            <person name="Zeng Q."/>
            <person name="Gargeya S."/>
            <person name="Fitzgerald M."/>
            <person name="Haas B."/>
            <person name="Abouelleil A."/>
            <person name="Allen A.W."/>
            <person name="Alvarado L."/>
            <person name="Arachchi H.M."/>
            <person name="Berlin A.M."/>
            <person name="Chapman S.B."/>
            <person name="Gainer-Dewar J."/>
            <person name="Goldberg J."/>
            <person name="Griggs A."/>
            <person name="Gujja S."/>
            <person name="Hansen M."/>
            <person name="Howarth C."/>
            <person name="Imamovic A."/>
            <person name="Ireland A."/>
            <person name="Larimer J."/>
            <person name="McCowan C."/>
            <person name="Murphy C."/>
            <person name="Pearson M."/>
            <person name="Poon T.W."/>
            <person name="Priest M."/>
            <person name="Roberts A."/>
            <person name="Saif S."/>
            <person name="Shea T."/>
            <person name="Sisk P."/>
            <person name="Sykes S."/>
            <person name="Wortman J."/>
            <person name="Nusbaum C."/>
            <person name="Birren B."/>
        </authorList>
    </citation>
    <scope>NUCLEOTIDE SEQUENCE [LARGE SCALE GENOMIC DNA]</scope>
    <source>
        <strain evidence="2 3">P1976</strain>
    </source>
</reference>
<dbReference type="Gene3D" id="3.40.1190.20">
    <property type="match status" value="1"/>
</dbReference>
<dbReference type="AlphaFoldDB" id="A0A080Z945"/>
<dbReference type="EMBL" id="ANJA01003521">
    <property type="protein sequence ID" value="ETO63156.1"/>
    <property type="molecule type" value="Genomic_DNA"/>
</dbReference>
<organism evidence="2 3">
    <name type="scientific">Phytophthora nicotianae P1976</name>
    <dbReference type="NCBI Taxonomy" id="1317066"/>
    <lineage>
        <taxon>Eukaryota</taxon>
        <taxon>Sar</taxon>
        <taxon>Stramenopiles</taxon>
        <taxon>Oomycota</taxon>
        <taxon>Peronosporomycetes</taxon>
        <taxon>Peronosporales</taxon>
        <taxon>Peronosporaceae</taxon>
        <taxon>Phytophthora</taxon>
    </lineage>
</organism>
<gene>
    <name evidence="2" type="ORF">F444_19085</name>
</gene>
<dbReference type="InterPro" id="IPR052562">
    <property type="entry name" value="Ketohexokinase-related"/>
</dbReference>
<dbReference type="PANTHER" id="PTHR42774">
    <property type="entry name" value="PHOSPHOTRANSFERASE SYSTEM TRANSPORT PROTEIN"/>
    <property type="match status" value="1"/>
</dbReference>
<accession>A0A080Z945</accession>
<dbReference type="PANTHER" id="PTHR42774:SF3">
    <property type="entry name" value="KETOHEXOKINASE"/>
    <property type="match status" value="1"/>
</dbReference>
<dbReference type="Pfam" id="PF00294">
    <property type="entry name" value="PfkB"/>
    <property type="match status" value="1"/>
</dbReference>
<proteinExistence type="predicted"/>
<feature type="domain" description="Carbohydrate kinase PfkB" evidence="1">
    <location>
        <begin position="6"/>
        <end position="314"/>
    </location>
</feature>
<sequence length="335" mass="36611">MEVIGVGIAVIDVIHDVAAYPEEDSKIRSLASRKCRGGNVANALVVCSQLGGRCRWLGVSTDPDKDSDAAFVHNDLAAFGVDCSLASIEPQGSMPISYILSSRSTGSRTIVHSRNLVELSDEAFVKQLTLYREEIQEDASKPVWFHFEGRNLDATEKMMLHVRKEMPAAPISVEIEALRNDWDSAMKLISLADYTFISKDYIREKLAFQSAEQFLEAVMMKKWGTELIHHPKALICPWGAEGVYFLDVPESATHHLPTPHLDNVVETIGAGDSFIGASLAGLSCGKVPLEEVLKTACEVASAKCLKQGFILSLEEQTKWQKKFNCGKGGVGANAA</sequence>
<evidence type="ECO:0000313" key="3">
    <source>
        <dbReference type="Proteomes" id="UP000028582"/>
    </source>
</evidence>
<evidence type="ECO:0000259" key="1">
    <source>
        <dbReference type="Pfam" id="PF00294"/>
    </source>
</evidence>
<dbReference type="Proteomes" id="UP000028582">
    <property type="component" value="Unassembled WGS sequence"/>
</dbReference>
<dbReference type="InterPro" id="IPR011611">
    <property type="entry name" value="PfkB_dom"/>
</dbReference>
<evidence type="ECO:0000313" key="2">
    <source>
        <dbReference type="EMBL" id="ETO63156.1"/>
    </source>
</evidence>
<comment type="caution">
    <text evidence="2">The sequence shown here is derived from an EMBL/GenBank/DDBJ whole genome shotgun (WGS) entry which is preliminary data.</text>
</comment>